<dbReference type="Pfam" id="PF14065">
    <property type="entry name" value="Pvc16_N"/>
    <property type="match status" value="1"/>
</dbReference>
<organism evidence="2 3">
    <name type="scientific">Candidatus Promineifilum breve</name>
    <dbReference type="NCBI Taxonomy" id="1806508"/>
    <lineage>
        <taxon>Bacteria</taxon>
        <taxon>Bacillati</taxon>
        <taxon>Chloroflexota</taxon>
        <taxon>Ardenticatenia</taxon>
        <taxon>Candidatus Promineifilales</taxon>
        <taxon>Candidatus Promineifilaceae</taxon>
        <taxon>Candidatus Promineifilum</taxon>
    </lineage>
</organism>
<evidence type="ECO:0000313" key="2">
    <source>
        <dbReference type="EMBL" id="CUS06234.1"/>
    </source>
</evidence>
<proteinExistence type="predicted"/>
<dbReference type="KEGG" id="pbf:CFX0092_B0700"/>
<gene>
    <name evidence="2" type="ORF">CFX0092_B0700</name>
</gene>
<dbReference type="AlphaFoldDB" id="A0A160T7Y9"/>
<name>A0A160T7Y9_9CHLR</name>
<dbReference type="Proteomes" id="UP000215027">
    <property type="component" value="Chromosome II"/>
</dbReference>
<dbReference type="EMBL" id="LN890656">
    <property type="protein sequence ID" value="CUS06234.1"/>
    <property type="molecule type" value="Genomic_DNA"/>
</dbReference>
<dbReference type="OrthoDB" id="527247at2"/>
<accession>A0A160T7Y9</accession>
<evidence type="ECO:0000313" key="3">
    <source>
        <dbReference type="Proteomes" id="UP000215027"/>
    </source>
</evidence>
<protein>
    <recommendedName>
        <fullName evidence="1">Pvc16 N-terminal domain-containing protein</fullName>
    </recommendedName>
</protein>
<reference evidence="2" key="1">
    <citation type="submission" date="2016-01" db="EMBL/GenBank/DDBJ databases">
        <authorList>
            <person name="Mcilroy J.S."/>
            <person name="Karst M S."/>
            <person name="Albertsen M."/>
        </authorList>
    </citation>
    <scope>NUCLEOTIDE SEQUENCE</scope>
    <source>
        <strain evidence="2">Cfx-K</strain>
    </source>
</reference>
<feature type="domain" description="Pvc16 N-terminal" evidence="1">
    <location>
        <begin position="11"/>
        <end position="181"/>
    </location>
</feature>
<dbReference type="InterPro" id="IPR025351">
    <property type="entry name" value="Pvc16_N"/>
</dbReference>
<evidence type="ECO:0000259" key="1">
    <source>
        <dbReference type="Pfam" id="PF14065"/>
    </source>
</evidence>
<keyword evidence="3" id="KW-1185">Reference proteome</keyword>
<sequence length="197" mass="22451">MSAYEVMAATSEALRTILWDSIRLDPVTRAIVNNEATIVFKNPTETMKDNANRLSIWLYHVTENEFNKNRPAVRINDTQSRVPPLAVNLYYLITPFARDGTSDHLLLGKTLEILYDNAIVLLDDGDAIAEELTITLCRLSLEELTRIWDALREPYRLSVCYQVKVARIDSTRANGRARVVRRSHRYGDKGEVEEALA</sequence>
<dbReference type="RefSeq" id="WP_095045539.1">
    <property type="nucleotide sequence ID" value="NZ_LN890656.1"/>
</dbReference>